<dbReference type="EMBL" id="JAHXCP010000023">
    <property type="protein sequence ID" value="MBW4755441.1"/>
    <property type="molecule type" value="Genomic_DNA"/>
</dbReference>
<keyword evidence="2" id="KW-0238">DNA-binding</keyword>
<keyword evidence="1" id="KW-0229">DNA integration</keyword>
<reference evidence="5 6" key="1">
    <citation type="submission" date="2021-07" db="EMBL/GenBank/DDBJ databases">
        <title>Genomic diversity and antimicrobial resistance of Prevotella spp. isolated from chronic lung disease airways.</title>
        <authorList>
            <person name="Webb K.A."/>
            <person name="Olagoke O.S."/>
            <person name="Baird T."/>
            <person name="Neill J."/>
            <person name="Pham A."/>
            <person name="Wells T.J."/>
            <person name="Ramsay K.A."/>
            <person name="Bell S.C."/>
            <person name="Sarovich D.S."/>
            <person name="Price E.P."/>
        </authorList>
    </citation>
    <scope>NUCLEOTIDE SEQUENCE [LARGE SCALE GENOMIC DNA]</scope>
    <source>
        <strain evidence="5 6">SCHI0027.S.6</strain>
    </source>
</reference>
<sequence>MMILSYPTSRFVFDRKNRSSDKRKGLVQLEIKHDRKRKWISTGVKLYKDQWNEKNYVVNCLDSDKLNERLMLCKDKIETYFNSLMEQETIFSWEDFDIFLKRMDTSSTETFIDYIARRIEERNDIKLSTKINHRKLLTSLDEFGKILYFSDLTKGNVADYYNFLLGKEVSVQGVTQKLRQTTVSSYMKFLKVYINDAIQHEKIDKNPCDGLKIKRGSAEEGRWLSIEELSKIENIESIPPSLKVIRDLFLIQCYTGMAYTDLMDFSPEKLTVVDGVTVLSGKRKKSGETYVTVIYPALEKLLDKYNYQIPKRTNQSYNRALKILSMACDIDKPLATHWARRTCGMLMLNKGYSIEVVAKVLGHSDIKTTQHCYAKILDRTVIDSFKKIENV</sequence>
<feature type="domain" description="Tyr recombinase" evidence="3">
    <location>
        <begin position="219"/>
        <end position="390"/>
    </location>
</feature>
<protein>
    <submittedName>
        <fullName evidence="5">Site-specific integrase</fullName>
    </submittedName>
</protein>
<dbReference type="RefSeq" id="WP_219433900.1">
    <property type="nucleotide sequence ID" value="NZ_JAHXCP010000023.1"/>
</dbReference>
<name>A0ABS6Y7F6_9BACT</name>
<dbReference type="PROSITE" id="PS51898">
    <property type="entry name" value="TYR_RECOMBINASE"/>
    <property type="match status" value="1"/>
</dbReference>
<dbReference type="InterPro" id="IPR035386">
    <property type="entry name" value="Arm-DNA-bind_5"/>
</dbReference>
<dbReference type="CDD" id="cd01185">
    <property type="entry name" value="INTN1_C_like"/>
    <property type="match status" value="1"/>
</dbReference>
<dbReference type="InterPro" id="IPR050090">
    <property type="entry name" value="Tyrosine_recombinase_XerCD"/>
</dbReference>
<evidence type="ECO:0000313" key="6">
    <source>
        <dbReference type="Proteomes" id="UP000812077"/>
    </source>
</evidence>
<dbReference type="InterPro" id="IPR044068">
    <property type="entry name" value="CB"/>
</dbReference>
<feature type="domain" description="Core-binding (CB)" evidence="4">
    <location>
        <begin position="109"/>
        <end position="191"/>
    </location>
</feature>
<dbReference type="InterPro" id="IPR025269">
    <property type="entry name" value="SAM-like_dom"/>
</dbReference>
<dbReference type="Pfam" id="PF00589">
    <property type="entry name" value="Phage_integrase"/>
    <property type="match status" value="1"/>
</dbReference>
<evidence type="ECO:0000313" key="5">
    <source>
        <dbReference type="EMBL" id="MBW4755441.1"/>
    </source>
</evidence>
<dbReference type="PANTHER" id="PTHR30349">
    <property type="entry name" value="PHAGE INTEGRASE-RELATED"/>
    <property type="match status" value="1"/>
</dbReference>
<evidence type="ECO:0000256" key="1">
    <source>
        <dbReference type="ARBA" id="ARBA00022908"/>
    </source>
</evidence>
<evidence type="ECO:0000256" key="2">
    <source>
        <dbReference type="PROSITE-ProRule" id="PRU01248"/>
    </source>
</evidence>
<dbReference type="Pfam" id="PF17293">
    <property type="entry name" value="Arm-DNA-bind_5"/>
    <property type="match status" value="1"/>
</dbReference>
<accession>A0ABS6Y7F6</accession>
<keyword evidence="6" id="KW-1185">Reference proteome</keyword>
<comment type="caution">
    <text evidence="5">The sequence shown here is derived from an EMBL/GenBank/DDBJ whole genome shotgun (WGS) entry which is preliminary data.</text>
</comment>
<dbReference type="Proteomes" id="UP000812077">
    <property type="component" value="Unassembled WGS sequence"/>
</dbReference>
<evidence type="ECO:0000259" key="4">
    <source>
        <dbReference type="PROSITE" id="PS51900"/>
    </source>
</evidence>
<dbReference type="InterPro" id="IPR002104">
    <property type="entry name" value="Integrase_catalytic"/>
</dbReference>
<evidence type="ECO:0000259" key="3">
    <source>
        <dbReference type="PROSITE" id="PS51898"/>
    </source>
</evidence>
<organism evidence="5 6">
    <name type="scientific">Prevotella melaninogenica</name>
    <dbReference type="NCBI Taxonomy" id="28132"/>
    <lineage>
        <taxon>Bacteria</taxon>
        <taxon>Pseudomonadati</taxon>
        <taxon>Bacteroidota</taxon>
        <taxon>Bacteroidia</taxon>
        <taxon>Bacteroidales</taxon>
        <taxon>Prevotellaceae</taxon>
        <taxon>Prevotella</taxon>
    </lineage>
</organism>
<dbReference type="PROSITE" id="PS51900">
    <property type="entry name" value="CB"/>
    <property type="match status" value="1"/>
</dbReference>
<dbReference type="Pfam" id="PF13102">
    <property type="entry name" value="Phage_int_SAM_5"/>
    <property type="match status" value="1"/>
</dbReference>
<dbReference type="PANTHER" id="PTHR30349:SF64">
    <property type="entry name" value="PROPHAGE INTEGRASE INTD-RELATED"/>
    <property type="match status" value="1"/>
</dbReference>
<gene>
    <name evidence="5" type="ORF">KZO77_10465</name>
</gene>
<proteinExistence type="predicted"/>